<proteinExistence type="predicted"/>
<gene>
    <name evidence="1" type="ORF">ECRASSUSDP1_LOCUS19662</name>
</gene>
<organism evidence="1 2">
    <name type="scientific">Euplotes crassus</name>
    <dbReference type="NCBI Taxonomy" id="5936"/>
    <lineage>
        <taxon>Eukaryota</taxon>
        <taxon>Sar</taxon>
        <taxon>Alveolata</taxon>
        <taxon>Ciliophora</taxon>
        <taxon>Intramacronucleata</taxon>
        <taxon>Spirotrichea</taxon>
        <taxon>Hypotrichia</taxon>
        <taxon>Euplotida</taxon>
        <taxon>Euplotidae</taxon>
        <taxon>Moneuplotes</taxon>
    </lineage>
</organism>
<dbReference type="AlphaFoldDB" id="A0AAD1XSV1"/>
<dbReference type="Proteomes" id="UP001295684">
    <property type="component" value="Unassembled WGS sequence"/>
</dbReference>
<dbReference type="EMBL" id="CAMPGE010019974">
    <property type="protein sequence ID" value="CAI2378267.1"/>
    <property type="molecule type" value="Genomic_DNA"/>
</dbReference>
<reference evidence="1" key="1">
    <citation type="submission" date="2023-07" db="EMBL/GenBank/DDBJ databases">
        <authorList>
            <consortium name="AG Swart"/>
            <person name="Singh M."/>
            <person name="Singh A."/>
            <person name="Seah K."/>
            <person name="Emmerich C."/>
        </authorList>
    </citation>
    <scope>NUCLEOTIDE SEQUENCE</scope>
    <source>
        <strain evidence="1">DP1</strain>
    </source>
</reference>
<name>A0AAD1XSV1_EUPCR</name>
<sequence>MFKFKKKKKVPKVGFRRYSNKHHVIRTNMGVIQNYSQRKIYQNYQSRNESLTTRHFNNSLNHTQLSVYSNKQLGIGHKRPSGGRYLGLTKAILRNHSLVLKRDDGDIKLNEEIKIEHPQERDKKSLPKILNKAEDKPTCQANFLTPKVMIVRKKRKLRNFKRLRQNFFKNRSRGI</sequence>
<keyword evidence="2" id="KW-1185">Reference proteome</keyword>
<accession>A0AAD1XSV1</accession>
<comment type="caution">
    <text evidence="1">The sequence shown here is derived from an EMBL/GenBank/DDBJ whole genome shotgun (WGS) entry which is preliminary data.</text>
</comment>
<evidence type="ECO:0000313" key="2">
    <source>
        <dbReference type="Proteomes" id="UP001295684"/>
    </source>
</evidence>
<evidence type="ECO:0000313" key="1">
    <source>
        <dbReference type="EMBL" id="CAI2378267.1"/>
    </source>
</evidence>
<protein>
    <submittedName>
        <fullName evidence="1">Uncharacterized protein</fullName>
    </submittedName>
</protein>